<sequence length="218" mass="23250">MGAETGTPGWGCMRAELAHYGGITVMIPAAIIIAVWLRYSNPWALRAWVITVGVTYSIVAFSKLLFKGWGLSFEPLGIAVLSGHAMNTCLMLTVGLSLLARQFNPVLRWPAAGAGLLASAWFSAYCVAPYIHPLNEALAGATLGAVAAIAFLWRIERADIKVSPSFIGGGLVVLLVCALVPKYNAELLLNRVAITLSGAEHAHQTPSWRLDAAHTKAE</sequence>
<feature type="transmembrane region" description="Helical" evidence="1">
    <location>
        <begin position="111"/>
        <end position="131"/>
    </location>
</feature>
<organism evidence="2 3">
    <name type="scientific">Pseudomonas pergaminensis</name>
    <dbReference type="NCBI Taxonomy" id="2853159"/>
    <lineage>
        <taxon>Bacteria</taxon>
        <taxon>Pseudomonadati</taxon>
        <taxon>Pseudomonadota</taxon>
        <taxon>Gammaproteobacteria</taxon>
        <taxon>Pseudomonadales</taxon>
        <taxon>Pseudomonadaceae</taxon>
        <taxon>Pseudomonas</taxon>
    </lineage>
</organism>
<evidence type="ECO:0000256" key="1">
    <source>
        <dbReference type="SAM" id="Phobius"/>
    </source>
</evidence>
<feature type="transmembrane region" description="Helical" evidence="1">
    <location>
        <begin position="78"/>
        <end position="99"/>
    </location>
</feature>
<evidence type="ECO:0000313" key="3">
    <source>
        <dbReference type="Proteomes" id="UP001056907"/>
    </source>
</evidence>
<dbReference type="Proteomes" id="UP001056907">
    <property type="component" value="Chromosome"/>
</dbReference>
<keyword evidence="1" id="KW-1133">Transmembrane helix</keyword>
<feature type="transmembrane region" description="Helical" evidence="1">
    <location>
        <begin position="137"/>
        <end position="155"/>
    </location>
</feature>
<dbReference type="RefSeq" id="WP_252993990.1">
    <property type="nucleotide sequence ID" value="NZ_CP078013.2"/>
</dbReference>
<proteinExistence type="predicted"/>
<evidence type="ECO:0000313" key="2">
    <source>
        <dbReference type="EMBL" id="USW03964.2"/>
    </source>
</evidence>
<reference evidence="2" key="2">
    <citation type="submission" date="2024-04" db="EMBL/GenBank/DDBJ databases">
        <authorList>
            <person name="Diaz M."/>
            <person name="Bach T."/>
            <person name="Gonzalez Anta G."/>
            <person name="Agaras B."/>
            <person name="Wibberg D."/>
            <person name="Noguera F."/>
            <person name="Canciani W."/>
            <person name="Ybarra T."/>
            <person name="Nunez M.L."/>
            <person name="Valverde C."/>
        </authorList>
    </citation>
    <scope>NUCLEOTIDE SEQUENCE</scope>
    <source>
        <strain evidence="2">1008</strain>
    </source>
</reference>
<dbReference type="AlphaFoldDB" id="A0ABD7TQY9"/>
<keyword evidence="1" id="KW-0812">Transmembrane</keyword>
<gene>
    <name evidence="2" type="ORF">KUA23_11760</name>
</gene>
<protein>
    <recommendedName>
        <fullName evidence="4">Phosphatase PAP2 family protein</fullName>
    </recommendedName>
</protein>
<feature type="transmembrane region" description="Helical" evidence="1">
    <location>
        <begin position="17"/>
        <end position="37"/>
    </location>
</feature>
<feature type="transmembrane region" description="Helical" evidence="1">
    <location>
        <begin position="162"/>
        <end position="181"/>
    </location>
</feature>
<accession>A0ABD7TQY9</accession>
<feature type="transmembrane region" description="Helical" evidence="1">
    <location>
        <begin position="44"/>
        <end position="66"/>
    </location>
</feature>
<keyword evidence="1" id="KW-0472">Membrane</keyword>
<name>A0ABD7TQY9_9PSED</name>
<dbReference type="KEGG" id="ppeg:KUA23_11760"/>
<evidence type="ECO:0008006" key="4">
    <source>
        <dbReference type="Google" id="ProtNLM"/>
    </source>
</evidence>
<reference evidence="2" key="1">
    <citation type="journal article" date="2022" name="Front. Plant Sci.">
        <title>Agronomic efficiency and genome mining analysis of the wheat-biostimulant rhizospheric bacterium Pseudomonas pergaminensis sp. nov. strain 1008T.</title>
        <authorList>
            <person name="Diaz M."/>
            <person name="Bach T."/>
            <person name="Gonzalez Anta G."/>
            <person name="Agaras B."/>
            <person name="Wibberg D."/>
            <person name="Noguera F."/>
            <person name="Canciani W."/>
            <person name="Valverde C."/>
        </authorList>
    </citation>
    <scope>NUCLEOTIDE SEQUENCE</scope>
    <source>
        <strain evidence="2">1008</strain>
    </source>
</reference>
<dbReference type="EMBL" id="CP078013">
    <property type="protein sequence ID" value="USW03964.2"/>
    <property type="molecule type" value="Genomic_DNA"/>
</dbReference>